<name>A0A165I7M1_9BASI</name>
<evidence type="ECO:0000313" key="3">
    <source>
        <dbReference type="Proteomes" id="UP000076842"/>
    </source>
</evidence>
<dbReference type="EMBL" id="KV423933">
    <property type="protein sequence ID" value="KZT60228.1"/>
    <property type="molecule type" value="Genomic_DNA"/>
</dbReference>
<accession>A0A165I7M1</accession>
<protein>
    <submittedName>
        <fullName evidence="2">Uncharacterized protein</fullName>
    </submittedName>
</protein>
<evidence type="ECO:0000313" key="2">
    <source>
        <dbReference type="EMBL" id="KZT60228.1"/>
    </source>
</evidence>
<reference evidence="2 3" key="1">
    <citation type="journal article" date="2016" name="Mol. Biol. Evol.">
        <title>Comparative Genomics of Early-Diverging Mushroom-Forming Fungi Provides Insights into the Origins of Lignocellulose Decay Capabilities.</title>
        <authorList>
            <person name="Nagy L.G."/>
            <person name="Riley R."/>
            <person name="Tritt A."/>
            <person name="Adam C."/>
            <person name="Daum C."/>
            <person name="Floudas D."/>
            <person name="Sun H."/>
            <person name="Yadav J.S."/>
            <person name="Pangilinan J."/>
            <person name="Larsson K.H."/>
            <person name="Matsuura K."/>
            <person name="Barry K."/>
            <person name="Labutti K."/>
            <person name="Kuo R."/>
            <person name="Ohm R.A."/>
            <person name="Bhattacharya S.S."/>
            <person name="Shirouzu T."/>
            <person name="Yoshinaga Y."/>
            <person name="Martin F.M."/>
            <person name="Grigoriev I.V."/>
            <person name="Hibbett D.S."/>
        </authorList>
    </citation>
    <scope>NUCLEOTIDE SEQUENCE [LARGE SCALE GENOMIC DNA]</scope>
    <source>
        <strain evidence="2 3">HHB12733</strain>
    </source>
</reference>
<proteinExistence type="predicted"/>
<dbReference type="AlphaFoldDB" id="A0A165I7M1"/>
<dbReference type="Proteomes" id="UP000076842">
    <property type="component" value="Unassembled WGS sequence"/>
</dbReference>
<sequence length="127" mass="13953">MQIDMVGIPPRRSSHVSRPQSRPHNPPPIQITPSWARHNPGNAARPHPVRSDHRVPASHLPAGRAPRMPPLGFQAPQYTAPPPPHLSTEASLSYLWPPDGSRPRPTSASLGSALPELHLRRRITRTG</sequence>
<feature type="region of interest" description="Disordered" evidence="1">
    <location>
        <begin position="1"/>
        <end position="112"/>
    </location>
</feature>
<organism evidence="2 3">
    <name type="scientific">Calocera cornea HHB12733</name>
    <dbReference type="NCBI Taxonomy" id="1353952"/>
    <lineage>
        <taxon>Eukaryota</taxon>
        <taxon>Fungi</taxon>
        <taxon>Dikarya</taxon>
        <taxon>Basidiomycota</taxon>
        <taxon>Agaricomycotina</taxon>
        <taxon>Dacrymycetes</taxon>
        <taxon>Dacrymycetales</taxon>
        <taxon>Dacrymycetaceae</taxon>
        <taxon>Calocera</taxon>
    </lineage>
</organism>
<dbReference type="InParanoid" id="A0A165I7M1"/>
<evidence type="ECO:0000256" key="1">
    <source>
        <dbReference type="SAM" id="MobiDB-lite"/>
    </source>
</evidence>
<keyword evidence="3" id="KW-1185">Reference proteome</keyword>
<gene>
    <name evidence="2" type="ORF">CALCODRAFT_143840</name>
</gene>